<protein>
    <submittedName>
        <fullName evidence="13">TonB-dependent receptor</fullName>
    </submittedName>
</protein>
<dbReference type="InterPro" id="IPR036942">
    <property type="entry name" value="Beta-barrel_TonB_sf"/>
</dbReference>
<keyword evidence="4 8" id="KW-0812">Transmembrane</keyword>
<evidence type="ECO:0000256" key="3">
    <source>
        <dbReference type="ARBA" id="ARBA00022452"/>
    </source>
</evidence>
<keyword evidence="3 8" id="KW-1134">Transmembrane beta strand</keyword>
<dbReference type="InterPro" id="IPR000531">
    <property type="entry name" value="Beta-barrel_TonB"/>
</dbReference>
<evidence type="ECO:0000256" key="9">
    <source>
        <dbReference type="RuleBase" id="RU003357"/>
    </source>
</evidence>
<comment type="subcellular location">
    <subcellularLocation>
        <location evidence="1 8">Cell outer membrane</location>
        <topology evidence="1 8">Multi-pass membrane protein</topology>
    </subcellularLocation>
</comment>
<dbReference type="EMBL" id="JANDBC010000001">
    <property type="protein sequence ID" value="MCP9290327.1"/>
    <property type="molecule type" value="Genomic_DNA"/>
</dbReference>
<gene>
    <name evidence="13" type="ORF">NM125_01890</name>
</gene>
<accession>A0A9X2L141</accession>
<keyword evidence="14" id="KW-1185">Reference proteome</keyword>
<keyword evidence="7 8" id="KW-0998">Cell outer membrane</keyword>
<evidence type="ECO:0000259" key="12">
    <source>
        <dbReference type="Pfam" id="PF07715"/>
    </source>
</evidence>
<comment type="similarity">
    <text evidence="8 9">Belongs to the TonB-dependent receptor family.</text>
</comment>
<proteinExistence type="inferred from homology"/>
<evidence type="ECO:0000256" key="8">
    <source>
        <dbReference type="PROSITE-ProRule" id="PRU01360"/>
    </source>
</evidence>
<dbReference type="InterPro" id="IPR037066">
    <property type="entry name" value="Plug_dom_sf"/>
</dbReference>
<keyword evidence="13" id="KW-0675">Receptor</keyword>
<evidence type="ECO:0000256" key="1">
    <source>
        <dbReference type="ARBA" id="ARBA00004571"/>
    </source>
</evidence>
<evidence type="ECO:0000256" key="2">
    <source>
        <dbReference type="ARBA" id="ARBA00022448"/>
    </source>
</evidence>
<dbReference type="GO" id="GO:0009279">
    <property type="term" value="C:cell outer membrane"/>
    <property type="evidence" value="ECO:0007669"/>
    <property type="project" value="UniProtKB-SubCell"/>
</dbReference>
<feature type="chain" id="PRO_5040727446" evidence="10">
    <location>
        <begin position="24"/>
        <end position="745"/>
    </location>
</feature>
<dbReference type="Gene3D" id="2.40.170.20">
    <property type="entry name" value="TonB-dependent receptor, beta-barrel domain"/>
    <property type="match status" value="1"/>
</dbReference>
<dbReference type="SUPFAM" id="SSF49464">
    <property type="entry name" value="Carboxypeptidase regulatory domain-like"/>
    <property type="match status" value="1"/>
</dbReference>
<dbReference type="Pfam" id="PF00593">
    <property type="entry name" value="TonB_dep_Rec_b-barrel"/>
    <property type="match status" value="1"/>
</dbReference>
<dbReference type="AlphaFoldDB" id="A0A9X2L141"/>
<dbReference type="Pfam" id="PF07715">
    <property type="entry name" value="Plug"/>
    <property type="match status" value="1"/>
</dbReference>
<keyword evidence="2 8" id="KW-0813">Transport</keyword>
<dbReference type="Gene3D" id="2.170.130.10">
    <property type="entry name" value="TonB-dependent receptor, plug domain"/>
    <property type="match status" value="1"/>
</dbReference>
<evidence type="ECO:0000256" key="5">
    <source>
        <dbReference type="ARBA" id="ARBA00023077"/>
    </source>
</evidence>
<sequence length="745" mass="81787">MKIRSLILLLAGAFFLGSAPVEDSYLLSGLITDADTGEPISFAYVHIEELNRTAVANADGRYEIKNVPAGNFTLSIHRIGYRTQTQEISIKEADEVVNIQLRPTVLGSQSVDVVGEQEDLEGSNLEHASKKVFGSDLRRNLGNTLSETLSNLAGFDERKMGSAPGRPVIRGLGDERVLILQDGIRSGDVSAQSSDHAVTIDPISAQEVEIARGPQALAYGANAIGGVINVVRNQIETTVPSKTTGSVTLNGESVSTGISGAIDATVPYKDFALSLNLNGRTASDVGTPLGQIENTYYRSTNDAVGLSWVQDWGYLGGAFSTYLNNYGIPPDPNGHPNGVDIEMEKFQYDFKSEILVRNDFIQVIEGDFSIKNYTHREIESNGSLGTQFGLVTTNAEVKATHNSLGFLDKGTFGVWGELEDYAVIGASTPDANSYKIGAYIIEEKDINKLHLEAGLRFDWVLNKPLENDPNSSIGNIRERSFPALSSSFAAIYSLGKGFSAGTSLLHSFRAPSLEELYSEGPHLASYSYEIGNPDLEPERGLAKELFLRYQSDKASAEAALFHNSFNNYLYARDTGQRNNSRPDLNNYQFVGTEAVLYGAEFSGEYQFLLNFVIDASISYTLGERNVSEQEQATSGYNGDTRPLPQIPPFKVKSSLKYAKGGFEIGSRVRFSAEQTRTGEFETPTDRYLLVDAFSQYRLEGGKLLHTFSVNVNNLLNTEYYDHLSRIKDLRPQPGINVSLLYRLYF</sequence>
<keyword evidence="6 8" id="KW-0472">Membrane</keyword>
<dbReference type="InterPro" id="IPR039426">
    <property type="entry name" value="TonB-dep_rcpt-like"/>
</dbReference>
<dbReference type="SUPFAM" id="SSF56935">
    <property type="entry name" value="Porins"/>
    <property type="match status" value="1"/>
</dbReference>
<evidence type="ECO:0000313" key="13">
    <source>
        <dbReference type="EMBL" id="MCP9290327.1"/>
    </source>
</evidence>
<dbReference type="InterPro" id="IPR008969">
    <property type="entry name" value="CarboxyPept-like_regulatory"/>
</dbReference>
<dbReference type="RefSeq" id="WP_255132299.1">
    <property type="nucleotide sequence ID" value="NZ_JANDBC010000001.1"/>
</dbReference>
<feature type="signal peptide" evidence="10">
    <location>
        <begin position="1"/>
        <end position="23"/>
    </location>
</feature>
<dbReference type="PANTHER" id="PTHR30069:SF40">
    <property type="entry name" value="TONB-DEPENDENT RECEPTOR NMB0964-RELATED"/>
    <property type="match status" value="1"/>
</dbReference>
<dbReference type="GO" id="GO:0015344">
    <property type="term" value="F:siderophore uptake transmembrane transporter activity"/>
    <property type="evidence" value="ECO:0007669"/>
    <property type="project" value="TreeGrafter"/>
</dbReference>
<dbReference type="InterPro" id="IPR012910">
    <property type="entry name" value="Plug_dom"/>
</dbReference>
<evidence type="ECO:0000256" key="4">
    <source>
        <dbReference type="ARBA" id="ARBA00022692"/>
    </source>
</evidence>
<keyword evidence="10" id="KW-0732">Signal</keyword>
<dbReference type="Gene3D" id="2.60.40.1120">
    <property type="entry name" value="Carboxypeptidase-like, regulatory domain"/>
    <property type="match status" value="1"/>
</dbReference>
<evidence type="ECO:0000256" key="7">
    <source>
        <dbReference type="ARBA" id="ARBA00023237"/>
    </source>
</evidence>
<name>A0A9X2L141_9BACT</name>
<dbReference type="GO" id="GO:0044718">
    <property type="term" value="P:siderophore transmembrane transport"/>
    <property type="evidence" value="ECO:0007669"/>
    <property type="project" value="TreeGrafter"/>
</dbReference>
<dbReference type="Proteomes" id="UP001139125">
    <property type="component" value="Unassembled WGS sequence"/>
</dbReference>
<organism evidence="13 14">
    <name type="scientific">Gracilimonas sediminicola</name>
    <dbReference type="NCBI Taxonomy" id="2952158"/>
    <lineage>
        <taxon>Bacteria</taxon>
        <taxon>Pseudomonadati</taxon>
        <taxon>Balneolota</taxon>
        <taxon>Balneolia</taxon>
        <taxon>Balneolales</taxon>
        <taxon>Balneolaceae</taxon>
        <taxon>Gracilimonas</taxon>
    </lineage>
</organism>
<dbReference type="PANTHER" id="PTHR30069">
    <property type="entry name" value="TONB-DEPENDENT OUTER MEMBRANE RECEPTOR"/>
    <property type="match status" value="1"/>
</dbReference>
<keyword evidence="5 9" id="KW-0798">TonB box</keyword>
<evidence type="ECO:0000256" key="10">
    <source>
        <dbReference type="SAM" id="SignalP"/>
    </source>
</evidence>
<reference evidence="13" key="1">
    <citation type="submission" date="2022-06" db="EMBL/GenBank/DDBJ databases">
        <title>Gracilimonas sp. CAU 1638 isolated from sea sediment.</title>
        <authorList>
            <person name="Kim W."/>
        </authorList>
    </citation>
    <scope>NUCLEOTIDE SEQUENCE</scope>
    <source>
        <strain evidence="13">CAU 1638</strain>
    </source>
</reference>
<evidence type="ECO:0000256" key="6">
    <source>
        <dbReference type="ARBA" id="ARBA00023136"/>
    </source>
</evidence>
<evidence type="ECO:0000259" key="11">
    <source>
        <dbReference type="Pfam" id="PF00593"/>
    </source>
</evidence>
<comment type="caution">
    <text evidence="13">The sequence shown here is derived from an EMBL/GenBank/DDBJ whole genome shotgun (WGS) entry which is preliminary data.</text>
</comment>
<feature type="domain" description="TonB-dependent receptor plug" evidence="12">
    <location>
        <begin position="134"/>
        <end position="227"/>
    </location>
</feature>
<feature type="domain" description="TonB-dependent receptor-like beta-barrel" evidence="11">
    <location>
        <begin position="271"/>
        <end position="714"/>
    </location>
</feature>
<evidence type="ECO:0000313" key="14">
    <source>
        <dbReference type="Proteomes" id="UP001139125"/>
    </source>
</evidence>
<dbReference type="PROSITE" id="PS52016">
    <property type="entry name" value="TONB_DEPENDENT_REC_3"/>
    <property type="match status" value="1"/>
</dbReference>
<dbReference type="Pfam" id="PF13715">
    <property type="entry name" value="CarbopepD_reg_2"/>
    <property type="match status" value="1"/>
</dbReference>